<keyword evidence="3" id="KW-1185">Reference proteome</keyword>
<accession>A0A8S9XYR0</accession>
<dbReference type="PANTHER" id="PTHR13338">
    <property type="entry name" value="UPF0240 PROTEIN"/>
    <property type="match status" value="1"/>
</dbReference>
<comment type="caution">
    <text evidence="2">The sequence shown here is derived from an EMBL/GenBank/DDBJ whole genome shotgun (WGS) entry which is preliminary data.</text>
</comment>
<dbReference type="PANTHER" id="PTHR13338:SF4">
    <property type="entry name" value="NADH DEHYDROGENASE [UBIQUINONE] 1 ALPHA SUBCOMPLEX ASSEMBLY FACTOR 4"/>
    <property type="match status" value="1"/>
</dbReference>
<dbReference type="Pfam" id="PF06784">
    <property type="entry name" value="UPF0240"/>
    <property type="match status" value="1"/>
</dbReference>
<name>A0A8S9XYR0_APOLU</name>
<gene>
    <name evidence="2" type="ORF">GE061_010463</name>
</gene>
<dbReference type="OrthoDB" id="2434756at2759"/>
<feature type="region of interest" description="Disordered" evidence="1">
    <location>
        <begin position="1"/>
        <end position="21"/>
    </location>
</feature>
<proteinExistence type="predicted"/>
<evidence type="ECO:0000313" key="3">
    <source>
        <dbReference type="Proteomes" id="UP000466442"/>
    </source>
</evidence>
<reference evidence="2" key="1">
    <citation type="journal article" date="2021" name="Mol. Ecol. Resour.">
        <title>Apolygus lucorum genome provides insights into omnivorousness and mesophyll feeding.</title>
        <authorList>
            <person name="Liu Y."/>
            <person name="Liu H."/>
            <person name="Wang H."/>
            <person name="Huang T."/>
            <person name="Liu B."/>
            <person name="Yang B."/>
            <person name="Yin L."/>
            <person name="Li B."/>
            <person name="Zhang Y."/>
            <person name="Zhang S."/>
            <person name="Jiang F."/>
            <person name="Zhang X."/>
            <person name="Ren Y."/>
            <person name="Wang B."/>
            <person name="Wang S."/>
            <person name="Lu Y."/>
            <person name="Wu K."/>
            <person name="Fan W."/>
            <person name="Wang G."/>
        </authorList>
    </citation>
    <scope>NUCLEOTIDE SEQUENCE</scope>
    <source>
        <strain evidence="2">12Hb</strain>
    </source>
</reference>
<evidence type="ECO:0000256" key="1">
    <source>
        <dbReference type="SAM" id="MobiDB-lite"/>
    </source>
</evidence>
<protein>
    <submittedName>
        <fullName evidence="2">Uncharacterized protein</fullName>
    </submittedName>
</protein>
<organism evidence="2 3">
    <name type="scientific">Apolygus lucorum</name>
    <name type="common">Small green plant bug</name>
    <name type="synonym">Lygocoris lucorum</name>
    <dbReference type="NCBI Taxonomy" id="248454"/>
    <lineage>
        <taxon>Eukaryota</taxon>
        <taxon>Metazoa</taxon>
        <taxon>Ecdysozoa</taxon>
        <taxon>Arthropoda</taxon>
        <taxon>Hexapoda</taxon>
        <taxon>Insecta</taxon>
        <taxon>Pterygota</taxon>
        <taxon>Neoptera</taxon>
        <taxon>Paraneoptera</taxon>
        <taxon>Hemiptera</taxon>
        <taxon>Heteroptera</taxon>
        <taxon>Panheteroptera</taxon>
        <taxon>Cimicomorpha</taxon>
        <taxon>Miridae</taxon>
        <taxon>Mirini</taxon>
        <taxon>Apolygus</taxon>
    </lineage>
</organism>
<dbReference type="Proteomes" id="UP000466442">
    <property type="component" value="Unassembled WGS sequence"/>
</dbReference>
<evidence type="ECO:0000313" key="2">
    <source>
        <dbReference type="EMBL" id="KAF6212755.1"/>
    </source>
</evidence>
<dbReference type="EMBL" id="WIXP02000003">
    <property type="protein sequence ID" value="KAF6212755.1"/>
    <property type="molecule type" value="Genomic_DNA"/>
</dbReference>
<dbReference type="InterPro" id="IPR009622">
    <property type="entry name" value="NDUFAF4"/>
</dbReference>
<dbReference type="AlphaFoldDB" id="A0A8S9XYR0"/>
<dbReference type="GO" id="GO:0032981">
    <property type="term" value="P:mitochondrial respiratory chain complex I assembly"/>
    <property type="evidence" value="ECO:0007669"/>
    <property type="project" value="InterPro"/>
</dbReference>
<dbReference type="GO" id="GO:0005739">
    <property type="term" value="C:mitochondrion"/>
    <property type="evidence" value="ECO:0007669"/>
    <property type="project" value="TreeGrafter"/>
</dbReference>
<sequence length="199" mass="22489">MGMVTSRIHRAAGRFNVENRAERVLAKSKPEAAPKHPTTEKYLQELWKDNESKESLTKKNQQLDGFLKDVYVTSHDPPSIKNPKFGKPSERDRMPQFRGTVEDTELGYAESEVVAEGKLTLRQTMQLLADFKTDSQKNDAAAVVAKYKIQASTADNILTYFGSLNVMINEPKDRQEKLLQKQVPKPSTVVEIEEGIPKK</sequence>